<protein>
    <recommendedName>
        <fullName evidence="3">Reverse transcriptase domain-containing protein</fullName>
    </recommendedName>
</protein>
<dbReference type="Proteomes" id="UP000717585">
    <property type="component" value="Unassembled WGS sequence"/>
</dbReference>
<organism evidence="1 2">
    <name type="scientific">Carpediemonas membranifera</name>
    <dbReference type="NCBI Taxonomy" id="201153"/>
    <lineage>
        <taxon>Eukaryota</taxon>
        <taxon>Metamonada</taxon>
        <taxon>Carpediemonas-like organisms</taxon>
        <taxon>Carpediemonas</taxon>
    </lineage>
</organism>
<evidence type="ECO:0000313" key="2">
    <source>
        <dbReference type="Proteomes" id="UP000717585"/>
    </source>
</evidence>
<proteinExistence type="predicted"/>
<evidence type="ECO:0000313" key="1">
    <source>
        <dbReference type="EMBL" id="KAG9389431.1"/>
    </source>
</evidence>
<dbReference type="AlphaFoldDB" id="A0A8J6AP24"/>
<accession>A0A8J6AP24</accession>
<comment type="caution">
    <text evidence="1">The sequence shown here is derived from an EMBL/GenBank/DDBJ whole genome shotgun (WGS) entry which is preliminary data.</text>
</comment>
<evidence type="ECO:0008006" key="3">
    <source>
        <dbReference type="Google" id="ProtNLM"/>
    </source>
</evidence>
<reference evidence="1" key="1">
    <citation type="submission" date="2021-05" db="EMBL/GenBank/DDBJ databases">
        <title>A free-living protist that lacks canonical eukaryotic 1 DNA replication and segregation systems.</title>
        <authorList>
            <person name="Salas-Leiva D.E."/>
            <person name="Tromer E.C."/>
            <person name="Curtis B.A."/>
            <person name="Jerlstrom-Hultqvist J."/>
            <person name="Kolisko M."/>
            <person name="Yi Z."/>
            <person name="Salas-Leiva J.S."/>
            <person name="Gallot-Lavallee L."/>
            <person name="Kops G.J.P.L."/>
            <person name="Archibald J.M."/>
            <person name="Simpson A.G.B."/>
            <person name="Roger A.J."/>
        </authorList>
    </citation>
    <scope>NUCLEOTIDE SEQUENCE</scope>
    <source>
        <strain evidence="1">BICM</strain>
    </source>
</reference>
<dbReference type="EMBL" id="JAHDYR010000069">
    <property type="protein sequence ID" value="KAG9389431.1"/>
    <property type="molecule type" value="Genomic_DNA"/>
</dbReference>
<keyword evidence="2" id="KW-1185">Reference proteome</keyword>
<gene>
    <name evidence="1" type="ORF">J8273_8721</name>
</gene>
<sequence length="445" mass="49683">MFVDDTAITGNGKTNTEVISNIAIQVVEAHEMRINLDKNVLIARDKDMEITLGGTPLKASESERYLGLWISSGRDPLKACIAKKMEQSEKYQKLVRRTGWTRKDMPAVASRLLLQTYIWPRIAFGIEVWGQVPGGRKIWTDWMGILSGAGPGGGSAARALNGWMDFEGEMGILAARIFLTASEEDIDMPISPRRINWDGDTVLGNLARQSRRLVKYGTPGTLGAKLDLAKRNAWIKLAKRVKSRTAESLIERLGARNAGKALMGKPQTKRNITKGETRGEWTRKVVMSSNVSPSPSSSKEGVYRSIAYLAVDEELKVSIRKLCPLCTLNSEVEVLQDILDNHITGQAREDKIRKWTEDSRLGSASHIICECPAVDRGPRWPALLERARRETSGSRLRRRAGFGWYEDRPILELHSMMAWNKDEIWKGLEEGMKGLGKVGEQIGLD</sequence>
<name>A0A8J6AP24_9EUKA</name>